<dbReference type="EMBL" id="VIIS01001991">
    <property type="protein sequence ID" value="KAF0289972.1"/>
    <property type="molecule type" value="Genomic_DNA"/>
</dbReference>
<evidence type="ECO:0000256" key="4">
    <source>
        <dbReference type="SAM" id="SignalP"/>
    </source>
</evidence>
<dbReference type="PANTHER" id="PTHR12236:SF79">
    <property type="entry name" value="CUTICULAR PROTEIN 50CB-RELATED"/>
    <property type="match status" value="1"/>
</dbReference>
<dbReference type="InterPro" id="IPR051217">
    <property type="entry name" value="Insect_Cuticle_Struc_Prot"/>
</dbReference>
<name>A0A6A4VHN6_AMPAM</name>
<evidence type="ECO:0000313" key="5">
    <source>
        <dbReference type="EMBL" id="KAF0289972.1"/>
    </source>
</evidence>
<comment type="caution">
    <text evidence="5">The sequence shown here is derived from an EMBL/GenBank/DDBJ whole genome shotgun (WGS) entry which is preliminary data.</text>
</comment>
<dbReference type="GO" id="GO:0005615">
    <property type="term" value="C:extracellular space"/>
    <property type="evidence" value="ECO:0007669"/>
    <property type="project" value="TreeGrafter"/>
</dbReference>
<protein>
    <submittedName>
        <fullName evidence="5">Pro-resilin</fullName>
    </submittedName>
</protein>
<proteinExistence type="predicted"/>
<evidence type="ECO:0000256" key="1">
    <source>
        <dbReference type="ARBA" id="ARBA00022460"/>
    </source>
</evidence>
<keyword evidence="6" id="KW-1185">Reference proteome</keyword>
<evidence type="ECO:0000313" key="6">
    <source>
        <dbReference type="Proteomes" id="UP000440578"/>
    </source>
</evidence>
<evidence type="ECO:0000256" key="2">
    <source>
        <dbReference type="PROSITE-ProRule" id="PRU00497"/>
    </source>
</evidence>
<dbReference type="Pfam" id="PF00379">
    <property type="entry name" value="Chitin_bind_4"/>
    <property type="match status" value="1"/>
</dbReference>
<feature type="compositionally biased region" description="Gly residues" evidence="3">
    <location>
        <begin position="193"/>
        <end position="208"/>
    </location>
</feature>
<feature type="chain" id="PRO_5025542369" evidence="4">
    <location>
        <begin position="22"/>
        <end position="245"/>
    </location>
</feature>
<dbReference type="AlphaFoldDB" id="A0A6A4VHN6"/>
<evidence type="ECO:0000256" key="3">
    <source>
        <dbReference type="SAM" id="MobiDB-lite"/>
    </source>
</evidence>
<keyword evidence="4" id="KW-0732">Signal</keyword>
<feature type="region of interest" description="Disordered" evidence="3">
    <location>
        <begin position="190"/>
        <end position="219"/>
    </location>
</feature>
<accession>A0A6A4VHN6</accession>
<feature type="compositionally biased region" description="Low complexity" evidence="3">
    <location>
        <begin position="210"/>
        <end position="219"/>
    </location>
</feature>
<feature type="region of interest" description="Disordered" evidence="3">
    <location>
        <begin position="94"/>
        <end position="115"/>
    </location>
</feature>
<feature type="signal peptide" evidence="4">
    <location>
        <begin position="1"/>
        <end position="21"/>
    </location>
</feature>
<dbReference type="GO" id="GO:0042302">
    <property type="term" value="F:structural constituent of cuticle"/>
    <property type="evidence" value="ECO:0007669"/>
    <property type="project" value="UniProtKB-UniRule"/>
</dbReference>
<dbReference type="PROSITE" id="PS51155">
    <property type="entry name" value="CHIT_BIND_RR_2"/>
    <property type="match status" value="1"/>
</dbReference>
<reference evidence="5 6" key="1">
    <citation type="submission" date="2019-07" db="EMBL/GenBank/DDBJ databases">
        <title>Draft genome assembly of a fouling barnacle, Amphibalanus amphitrite (Darwin, 1854): The first reference genome for Thecostraca.</title>
        <authorList>
            <person name="Kim W."/>
        </authorList>
    </citation>
    <scope>NUCLEOTIDE SEQUENCE [LARGE SCALE GENOMIC DNA]</scope>
    <source>
        <strain evidence="5">SNU_AA5</strain>
        <tissue evidence="5">Soma without cirri and trophi</tissue>
    </source>
</reference>
<sequence length="245" mass="22981">MLRYQSVGVLLLAALAAPAPAPAPDGASYGAPPPLGGGRPAGGFGGASGGFGGAAGGFGGAAGGYDGAAAGFSGATAGFGGGAAGFGNGLGGGGASGGRRGALREPVGPGLRPDGLPIGPGMPYSFSWAVDEPDYGNQYGHQEESDGVVTQGEYRVLLPDGRTQIVTYSVEGDSGFQAQVTYEGEAQFPPAGQLGGPGVPGVPGGPGVPGAPVGPALPGVPGAPGGAGVVGSASGLGRPSTSYGF</sequence>
<dbReference type="GO" id="GO:0031012">
    <property type="term" value="C:extracellular matrix"/>
    <property type="evidence" value="ECO:0007669"/>
    <property type="project" value="TreeGrafter"/>
</dbReference>
<dbReference type="PANTHER" id="PTHR12236">
    <property type="entry name" value="STRUCTURAL CONTITUENT OF CUTICLE"/>
    <property type="match status" value="1"/>
</dbReference>
<dbReference type="InterPro" id="IPR000618">
    <property type="entry name" value="Insect_cuticle"/>
</dbReference>
<gene>
    <name evidence="5" type="primary">resilin_10</name>
    <name evidence="5" type="ORF">FJT64_011804</name>
</gene>
<keyword evidence="1 2" id="KW-0193">Cuticle</keyword>
<organism evidence="5 6">
    <name type="scientific">Amphibalanus amphitrite</name>
    <name type="common">Striped barnacle</name>
    <name type="synonym">Balanus amphitrite</name>
    <dbReference type="NCBI Taxonomy" id="1232801"/>
    <lineage>
        <taxon>Eukaryota</taxon>
        <taxon>Metazoa</taxon>
        <taxon>Ecdysozoa</taxon>
        <taxon>Arthropoda</taxon>
        <taxon>Crustacea</taxon>
        <taxon>Multicrustacea</taxon>
        <taxon>Cirripedia</taxon>
        <taxon>Thoracica</taxon>
        <taxon>Thoracicalcarea</taxon>
        <taxon>Balanomorpha</taxon>
        <taxon>Balanoidea</taxon>
        <taxon>Balanidae</taxon>
        <taxon>Amphibalaninae</taxon>
        <taxon>Amphibalanus</taxon>
    </lineage>
</organism>
<dbReference type="Proteomes" id="UP000440578">
    <property type="component" value="Unassembled WGS sequence"/>
</dbReference>